<comment type="similarity">
    <text evidence="2">Belongs to the glycosyl hydrolase 20 family.</text>
</comment>
<dbReference type="InterPro" id="IPR015883">
    <property type="entry name" value="Glyco_hydro_20_cat"/>
</dbReference>
<dbReference type="CDD" id="cd06563">
    <property type="entry name" value="GH20_chitobiase-like"/>
    <property type="match status" value="1"/>
</dbReference>
<evidence type="ECO:0000256" key="1">
    <source>
        <dbReference type="ARBA" id="ARBA00001231"/>
    </source>
</evidence>
<dbReference type="Gene3D" id="3.30.379.10">
    <property type="entry name" value="Chitobiase/beta-hexosaminidase domain 2-like"/>
    <property type="match status" value="1"/>
</dbReference>
<dbReference type="EC" id="3.2.1.52" evidence="3"/>
<evidence type="ECO:0000256" key="3">
    <source>
        <dbReference type="ARBA" id="ARBA00012663"/>
    </source>
</evidence>
<dbReference type="Pfam" id="PF02838">
    <property type="entry name" value="Glyco_hydro_20b"/>
    <property type="match status" value="1"/>
</dbReference>
<dbReference type="RefSeq" id="WP_190020523.1">
    <property type="nucleotide sequence ID" value="NZ_BMUT01000002.1"/>
</dbReference>
<dbReference type="EMBL" id="BMUT01000002">
    <property type="protein sequence ID" value="GGX68584.1"/>
    <property type="molecule type" value="Genomic_DNA"/>
</dbReference>
<dbReference type="Pfam" id="PF00728">
    <property type="entry name" value="Glyco_hydro_20"/>
    <property type="match status" value="1"/>
</dbReference>
<dbReference type="PANTHER" id="PTHR22600:SF57">
    <property type="entry name" value="BETA-N-ACETYLHEXOSAMINIDASE"/>
    <property type="match status" value="1"/>
</dbReference>
<evidence type="ECO:0000313" key="9">
    <source>
        <dbReference type="Proteomes" id="UP000659223"/>
    </source>
</evidence>
<gene>
    <name evidence="8" type="ORF">GCM10010324_11690</name>
</gene>
<organism evidence="8 9">
    <name type="scientific">Streptomyces hiroshimensis</name>
    <dbReference type="NCBI Taxonomy" id="66424"/>
    <lineage>
        <taxon>Bacteria</taxon>
        <taxon>Bacillati</taxon>
        <taxon>Actinomycetota</taxon>
        <taxon>Actinomycetes</taxon>
        <taxon>Kitasatosporales</taxon>
        <taxon>Streptomycetaceae</taxon>
        <taxon>Streptomyces</taxon>
    </lineage>
</organism>
<dbReference type="InterPro" id="IPR015882">
    <property type="entry name" value="HEX_bac_N"/>
</dbReference>
<feature type="domain" description="Beta-hexosaminidase bacterial type N-terminal" evidence="7">
    <location>
        <begin position="32"/>
        <end position="148"/>
    </location>
</feature>
<dbReference type="InterPro" id="IPR017853">
    <property type="entry name" value="GH"/>
</dbReference>
<accession>A0ABQ2Y694</accession>
<dbReference type="Proteomes" id="UP000659223">
    <property type="component" value="Unassembled WGS sequence"/>
</dbReference>
<evidence type="ECO:0000256" key="2">
    <source>
        <dbReference type="ARBA" id="ARBA00006285"/>
    </source>
</evidence>
<sequence>MSHSASSSSPGDLIPAAREAAPVVGPGNRRFSVLDEATCIEARPGTEGVARWLRATVGAATGLPLPAGEAGDNRIGLRIDADLEPRLGPEGYQLLNTGYGVSIHAAGAAGVFWGAQTLRQLLGPEAFRRAPVTGKREWAVPAVAVEDAPRFRWRGVLLDVARHFLPKDGVLRYLDLLAAHKLNVLHLHLTDDQGWRIEILRHPRLTEVGAWRPRTKLGHRASPLWDERPHGGYYTQDDIREIVAYAAERHITVVPEIDIPGHSQAAIAAYPELGNADVVDTAALTVWDTWGVSPNVLAPSDATLAFYEDVLTEVLGLFPSPFVHIGGDECPKDQWKASPAAQARIRELGLAGEDGLQSWFVRHFDRWLAERGRRLVGWDEILEGGLAEGATVSSWRGYAGGIAAARAGHDVVMCPEQQVYLDHRQAAGTDEPVPIGYVRTLEDVYRFDPVPPGLTGAGAARVLGAQANLWSEVTETQQRVDYQAFPRLAAFAEAVWSELPAPAERDYPAFERRMTAHYARLDALGVDYRPPGGPRPWQRRPGVLGRPIEGAPPIV</sequence>
<dbReference type="PANTHER" id="PTHR22600">
    <property type="entry name" value="BETA-HEXOSAMINIDASE"/>
    <property type="match status" value="1"/>
</dbReference>
<proteinExistence type="inferred from homology"/>
<dbReference type="Gene3D" id="3.20.20.80">
    <property type="entry name" value="Glycosidases"/>
    <property type="match status" value="1"/>
</dbReference>
<evidence type="ECO:0000256" key="5">
    <source>
        <dbReference type="ARBA" id="ARBA00023295"/>
    </source>
</evidence>
<dbReference type="SUPFAM" id="SSF51445">
    <property type="entry name" value="(Trans)glycosidases"/>
    <property type="match status" value="1"/>
</dbReference>
<keyword evidence="9" id="KW-1185">Reference proteome</keyword>
<dbReference type="SUPFAM" id="SSF55545">
    <property type="entry name" value="beta-N-acetylhexosaminidase-like domain"/>
    <property type="match status" value="1"/>
</dbReference>
<evidence type="ECO:0000256" key="4">
    <source>
        <dbReference type="ARBA" id="ARBA00022801"/>
    </source>
</evidence>
<protein>
    <recommendedName>
        <fullName evidence="3">beta-N-acetylhexosaminidase</fullName>
        <ecNumber evidence="3">3.2.1.52</ecNumber>
    </recommendedName>
</protein>
<reference evidence="9" key="1">
    <citation type="journal article" date="2019" name="Int. J. Syst. Evol. Microbiol.">
        <title>The Global Catalogue of Microorganisms (GCM) 10K type strain sequencing project: providing services to taxonomists for standard genome sequencing and annotation.</title>
        <authorList>
            <consortium name="The Broad Institute Genomics Platform"/>
            <consortium name="The Broad Institute Genome Sequencing Center for Infectious Disease"/>
            <person name="Wu L."/>
            <person name="Ma J."/>
        </authorList>
    </citation>
    <scope>NUCLEOTIDE SEQUENCE [LARGE SCALE GENOMIC DNA]</scope>
    <source>
        <strain evidence="9">JCM 4586</strain>
    </source>
</reference>
<dbReference type="PRINTS" id="PR00738">
    <property type="entry name" value="GLHYDRLASE20"/>
</dbReference>
<dbReference type="InterPro" id="IPR029018">
    <property type="entry name" value="Hex-like_dom2"/>
</dbReference>
<evidence type="ECO:0000259" key="6">
    <source>
        <dbReference type="Pfam" id="PF00728"/>
    </source>
</evidence>
<evidence type="ECO:0000259" key="7">
    <source>
        <dbReference type="Pfam" id="PF02838"/>
    </source>
</evidence>
<name>A0ABQ2Y694_9ACTN</name>
<dbReference type="InterPro" id="IPR025705">
    <property type="entry name" value="Beta_hexosaminidase_sua/sub"/>
</dbReference>
<keyword evidence="5" id="KW-0326">Glycosidase</keyword>
<keyword evidence="4" id="KW-0378">Hydrolase</keyword>
<comment type="catalytic activity">
    <reaction evidence="1">
        <text>Hydrolysis of terminal non-reducing N-acetyl-D-hexosamine residues in N-acetyl-beta-D-hexosaminides.</text>
        <dbReference type="EC" id="3.2.1.52"/>
    </reaction>
</comment>
<feature type="domain" description="Glycoside hydrolase family 20 catalytic" evidence="6">
    <location>
        <begin position="151"/>
        <end position="498"/>
    </location>
</feature>
<comment type="caution">
    <text evidence="8">The sequence shown here is derived from an EMBL/GenBank/DDBJ whole genome shotgun (WGS) entry which is preliminary data.</text>
</comment>
<evidence type="ECO:0000313" key="8">
    <source>
        <dbReference type="EMBL" id="GGX68584.1"/>
    </source>
</evidence>